<dbReference type="PROSITE" id="PS00061">
    <property type="entry name" value="ADH_SHORT"/>
    <property type="match status" value="1"/>
</dbReference>
<evidence type="ECO:0000256" key="2">
    <source>
        <dbReference type="ARBA" id="ARBA00023002"/>
    </source>
</evidence>
<reference evidence="5" key="1">
    <citation type="journal article" date="2021" name="Arch. Microbiol.">
        <title>Methyloradius palustris gen. nov., sp. nov., a methanol-oxidizing bacterium isolated from snow.</title>
        <authorList>
            <person name="Miyadera T."/>
            <person name="Kojima H."/>
            <person name="Fukui M."/>
        </authorList>
    </citation>
    <scope>NUCLEOTIDE SEQUENCE</scope>
    <source>
        <strain evidence="5">Zm11</strain>
    </source>
</reference>
<dbReference type="InterPro" id="IPR057326">
    <property type="entry name" value="KR_dom"/>
</dbReference>
<comment type="similarity">
    <text evidence="1 3">Belongs to the short-chain dehydrogenases/reductases (SDR) family.</text>
</comment>
<name>A0A8D5G1H6_9PROT</name>
<dbReference type="PRINTS" id="PR00080">
    <property type="entry name" value="SDRFAMILY"/>
</dbReference>
<dbReference type="RefSeq" id="WP_221764251.1">
    <property type="nucleotide sequence ID" value="NZ_AP024110.1"/>
</dbReference>
<proteinExistence type="inferred from homology"/>
<protein>
    <submittedName>
        <fullName evidence="5">Short-chain dehydrogenase</fullName>
    </submittedName>
</protein>
<accession>A0A8D5G1H6</accession>
<dbReference type="PANTHER" id="PTHR44196:SF3">
    <property type="entry name" value="SHORT CHAIN DEHYDROGENASE FAMILY PROTEIN"/>
    <property type="match status" value="1"/>
</dbReference>
<sequence length="273" mass="29656">MANHQFKPAVNVEKNSAPQRVFITGASSGIGLALARHYAKAGAQLGLVARRAELLIELAGELGANCEVYTVDVRDAESLAKAAQQFIQQFGVPDIVIANAGVSRGTLTEHQQDIPAFKAVFEINVLGMVHTFHPFIAAMRDAGKGQLVGIASVAGIRGLPGAGAYSSSKAAVISYLESLRVEMAPHGIAVTTIAPGYIRTPMTDINAYNMPFLMDVDIAASKFALAIQLKRRFVVIPWQMGMMARLMRFIPPIVWDWAMKSAPHKERTNWDWL</sequence>
<keyword evidence="2" id="KW-0560">Oxidoreductase</keyword>
<gene>
    <name evidence="5" type="ORF">ZMTM_24980</name>
</gene>
<dbReference type="SMART" id="SM00822">
    <property type="entry name" value="PKS_KR"/>
    <property type="match status" value="1"/>
</dbReference>
<evidence type="ECO:0000256" key="1">
    <source>
        <dbReference type="ARBA" id="ARBA00006484"/>
    </source>
</evidence>
<dbReference type="PANTHER" id="PTHR44196">
    <property type="entry name" value="DEHYDROGENASE/REDUCTASE SDR FAMILY MEMBER 7B"/>
    <property type="match status" value="1"/>
</dbReference>
<dbReference type="GO" id="GO:0016491">
    <property type="term" value="F:oxidoreductase activity"/>
    <property type="evidence" value="ECO:0007669"/>
    <property type="project" value="UniProtKB-KW"/>
</dbReference>
<dbReference type="InterPro" id="IPR020904">
    <property type="entry name" value="Sc_DH/Rdtase_CS"/>
</dbReference>
<dbReference type="Gene3D" id="3.40.50.720">
    <property type="entry name" value="NAD(P)-binding Rossmann-like Domain"/>
    <property type="match status" value="1"/>
</dbReference>
<dbReference type="SUPFAM" id="SSF51735">
    <property type="entry name" value="NAD(P)-binding Rossmann-fold domains"/>
    <property type="match status" value="1"/>
</dbReference>
<dbReference type="AlphaFoldDB" id="A0A8D5G1H6"/>
<dbReference type="Pfam" id="PF00106">
    <property type="entry name" value="adh_short"/>
    <property type="match status" value="1"/>
</dbReference>
<dbReference type="PRINTS" id="PR00081">
    <property type="entry name" value="GDHRDH"/>
</dbReference>
<evidence type="ECO:0000259" key="4">
    <source>
        <dbReference type="SMART" id="SM00822"/>
    </source>
</evidence>
<keyword evidence="6" id="KW-1185">Reference proteome</keyword>
<evidence type="ECO:0000313" key="5">
    <source>
        <dbReference type="EMBL" id="BCM26239.1"/>
    </source>
</evidence>
<dbReference type="KEGG" id="mpau:ZMTM_24980"/>
<feature type="domain" description="Ketoreductase" evidence="4">
    <location>
        <begin position="19"/>
        <end position="201"/>
    </location>
</feature>
<dbReference type="NCBIfam" id="NF005437">
    <property type="entry name" value="PRK07024.1"/>
    <property type="match status" value="1"/>
</dbReference>
<evidence type="ECO:0000256" key="3">
    <source>
        <dbReference type="RuleBase" id="RU000363"/>
    </source>
</evidence>
<organism evidence="5 6">
    <name type="scientific">Methyloradius palustris</name>
    <dbReference type="NCBI Taxonomy" id="2778876"/>
    <lineage>
        <taxon>Bacteria</taxon>
        <taxon>Pseudomonadati</taxon>
        <taxon>Pseudomonadota</taxon>
        <taxon>Betaproteobacteria</taxon>
        <taxon>Nitrosomonadales</taxon>
        <taxon>Methylophilaceae</taxon>
        <taxon>Methyloradius</taxon>
    </lineage>
</organism>
<dbReference type="InterPro" id="IPR036291">
    <property type="entry name" value="NAD(P)-bd_dom_sf"/>
</dbReference>
<evidence type="ECO:0000313" key="6">
    <source>
        <dbReference type="Proteomes" id="UP000826722"/>
    </source>
</evidence>
<dbReference type="EMBL" id="AP024110">
    <property type="protein sequence ID" value="BCM26239.1"/>
    <property type="molecule type" value="Genomic_DNA"/>
</dbReference>
<dbReference type="InterPro" id="IPR002347">
    <property type="entry name" value="SDR_fam"/>
</dbReference>
<dbReference type="Proteomes" id="UP000826722">
    <property type="component" value="Chromosome"/>
</dbReference>
<dbReference type="GO" id="GO:0016020">
    <property type="term" value="C:membrane"/>
    <property type="evidence" value="ECO:0007669"/>
    <property type="project" value="TreeGrafter"/>
</dbReference>